<accession>A0A8H8QZD7</accession>
<organism evidence="2 3">
    <name type="scientific">Lachnellula hyalina</name>
    <dbReference type="NCBI Taxonomy" id="1316788"/>
    <lineage>
        <taxon>Eukaryota</taxon>
        <taxon>Fungi</taxon>
        <taxon>Dikarya</taxon>
        <taxon>Ascomycota</taxon>
        <taxon>Pezizomycotina</taxon>
        <taxon>Leotiomycetes</taxon>
        <taxon>Helotiales</taxon>
        <taxon>Lachnaceae</taxon>
        <taxon>Lachnellula</taxon>
    </lineage>
</organism>
<protein>
    <recommendedName>
        <fullName evidence="1">Glyoxalase-like domain-containing protein</fullName>
    </recommendedName>
</protein>
<gene>
    <name evidence="2" type="ORF">LHYA1_G006132</name>
</gene>
<dbReference type="Proteomes" id="UP000431533">
    <property type="component" value="Unassembled WGS sequence"/>
</dbReference>
<reference evidence="2 3" key="1">
    <citation type="submission" date="2018-05" db="EMBL/GenBank/DDBJ databases">
        <title>Genome sequencing and assembly of the regulated plant pathogen Lachnellula willkommii and related sister species for the development of diagnostic species identification markers.</title>
        <authorList>
            <person name="Giroux E."/>
            <person name="Bilodeau G."/>
        </authorList>
    </citation>
    <scope>NUCLEOTIDE SEQUENCE [LARGE SCALE GENOMIC DNA]</scope>
    <source>
        <strain evidence="2 3">CBS 185.66</strain>
    </source>
</reference>
<dbReference type="InterPro" id="IPR029068">
    <property type="entry name" value="Glyas_Bleomycin-R_OHBP_Dase"/>
</dbReference>
<dbReference type="GeneID" id="41986330"/>
<dbReference type="PANTHER" id="PTHR40265:SF1">
    <property type="entry name" value="GLYOXALASE-LIKE DOMAIN-CONTAINING PROTEIN"/>
    <property type="match status" value="1"/>
</dbReference>
<evidence type="ECO:0000313" key="3">
    <source>
        <dbReference type="Proteomes" id="UP000431533"/>
    </source>
</evidence>
<dbReference type="AlphaFoldDB" id="A0A8H8QZD7"/>
<dbReference type="InterPro" id="IPR025870">
    <property type="entry name" value="Glyoxalase-like_dom"/>
</dbReference>
<dbReference type="OrthoDB" id="408973at2759"/>
<dbReference type="Gene3D" id="3.10.180.10">
    <property type="entry name" value="2,3-Dihydroxybiphenyl 1,2-Dioxygenase, domain 1"/>
    <property type="match status" value="1"/>
</dbReference>
<comment type="caution">
    <text evidence="2">The sequence shown here is derived from an EMBL/GenBank/DDBJ whole genome shotgun (WGS) entry which is preliminary data.</text>
</comment>
<feature type="domain" description="Glyoxalase-like" evidence="1">
    <location>
        <begin position="4"/>
        <end position="198"/>
    </location>
</feature>
<evidence type="ECO:0000259" key="1">
    <source>
        <dbReference type="Pfam" id="PF13468"/>
    </source>
</evidence>
<dbReference type="Pfam" id="PF13468">
    <property type="entry name" value="Glyoxalase_3"/>
    <property type="match status" value="1"/>
</dbReference>
<keyword evidence="3" id="KW-1185">Reference proteome</keyword>
<name>A0A8H8QZD7_9HELO</name>
<sequence length="285" mass="31903">MSHLDHIIILVPYAHLIDLPAWLTENFTVTPGGRHADNKTENKLICFKDGSYIELISFINDDPALREGHWWGKKTFGIIDFAFTSKGSGGAEESYELVSKRLGEVKWADGEEEVRYQKPVEGGRKRDDGVDVKWQVTFPVVSDRYQRGELPFFCHDITDREVRVPFSKECVTHPSGAYGIQRLAIFVPGGRAKTLQKAYAAILGVESEERGVFETEPLKGEGAKAGFVVKDPKEEWQKEEMKRRGGLLLGDLAFLKDGADGERRPLTRIDADADGSEVAMGGWFL</sequence>
<dbReference type="EMBL" id="QGMH01000111">
    <property type="protein sequence ID" value="TVY24950.1"/>
    <property type="molecule type" value="Genomic_DNA"/>
</dbReference>
<dbReference type="RefSeq" id="XP_031003738.1">
    <property type="nucleotide sequence ID" value="XM_031151072.1"/>
</dbReference>
<evidence type="ECO:0000313" key="2">
    <source>
        <dbReference type="EMBL" id="TVY24950.1"/>
    </source>
</evidence>
<proteinExistence type="predicted"/>
<dbReference type="PANTHER" id="PTHR40265">
    <property type="entry name" value="BLL2707 PROTEIN"/>
    <property type="match status" value="1"/>
</dbReference>